<dbReference type="EMBL" id="CM042040">
    <property type="protein sequence ID" value="KAI3717406.1"/>
    <property type="molecule type" value="Genomic_DNA"/>
</dbReference>
<dbReference type="Proteomes" id="UP001056120">
    <property type="component" value="Linkage Group LG23"/>
</dbReference>
<gene>
    <name evidence="1" type="ORF">L1987_68996</name>
</gene>
<proteinExistence type="predicted"/>
<organism evidence="1 2">
    <name type="scientific">Smallanthus sonchifolius</name>
    <dbReference type="NCBI Taxonomy" id="185202"/>
    <lineage>
        <taxon>Eukaryota</taxon>
        <taxon>Viridiplantae</taxon>
        <taxon>Streptophyta</taxon>
        <taxon>Embryophyta</taxon>
        <taxon>Tracheophyta</taxon>
        <taxon>Spermatophyta</taxon>
        <taxon>Magnoliopsida</taxon>
        <taxon>eudicotyledons</taxon>
        <taxon>Gunneridae</taxon>
        <taxon>Pentapetalae</taxon>
        <taxon>asterids</taxon>
        <taxon>campanulids</taxon>
        <taxon>Asterales</taxon>
        <taxon>Asteraceae</taxon>
        <taxon>Asteroideae</taxon>
        <taxon>Heliantheae alliance</taxon>
        <taxon>Millerieae</taxon>
        <taxon>Smallanthus</taxon>
    </lineage>
</organism>
<evidence type="ECO:0000313" key="1">
    <source>
        <dbReference type="EMBL" id="KAI3717406.1"/>
    </source>
</evidence>
<protein>
    <submittedName>
        <fullName evidence="1">Uncharacterized protein</fullName>
    </submittedName>
</protein>
<reference evidence="1 2" key="2">
    <citation type="journal article" date="2022" name="Mol. Ecol. Resour.">
        <title>The genomes of chicory, endive, great burdock and yacon provide insights into Asteraceae paleo-polyploidization history and plant inulin production.</title>
        <authorList>
            <person name="Fan W."/>
            <person name="Wang S."/>
            <person name="Wang H."/>
            <person name="Wang A."/>
            <person name="Jiang F."/>
            <person name="Liu H."/>
            <person name="Zhao H."/>
            <person name="Xu D."/>
            <person name="Zhang Y."/>
        </authorList>
    </citation>
    <scope>NUCLEOTIDE SEQUENCE [LARGE SCALE GENOMIC DNA]</scope>
    <source>
        <strain evidence="2">cv. Yunnan</strain>
        <tissue evidence="1">Leaves</tissue>
    </source>
</reference>
<comment type="caution">
    <text evidence="1">The sequence shown here is derived from an EMBL/GenBank/DDBJ whole genome shotgun (WGS) entry which is preliminary data.</text>
</comment>
<sequence>MNTLELELPGFRFHPTEEELLEFYLKNKASGKKSCSEVIGFLNIYLYDPWILPELSKIGEREWYFFVPRNKRLGNGGRPNRTTTNGFWKATGSDRKIFSLSNTNKQLGLKKTLVFYTGRAPGGQKTDWIMSEYRLPDSCPLSKNIVLCKIYRKATSIKVLEQRAAMEESQTPSPPNSINSQHIDLLVPSSPMRLSHVSSRTNDSEASKEPSLKLPVGSKELFELRVPKCDMGWCHDSQSRSPWLQDLIFTPSPCANILSFLD</sequence>
<name>A0ACB9B6G0_9ASTR</name>
<reference evidence="2" key="1">
    <citation type="journal article" date="2022" name="Mol. Ecol. Resour.">
        <title>The genomes of chicory, endive, great burdock and yacon provide insights into Asteraceae palaeo-polyploidization history and plant inulin production.</title>
        <authorList>
            <person name="Fan W."/>
            <person name="Wang S."/>
            <person name="Wang H."/>
            <person name="Wang A."/>
            <person name="Jiang F."/>
            <person name="Liu H."/>
            <person name="Zhao H."/>
            <person name="Xu D."/>
            <person name="Zhang Y."/>
        </authorList>
    </citation>
    <scope>NUCLEOTIDE SEQUENCE [LARGE SCALE GENOMIC DNA]</scope>
    <source>
        <strain evidence="2">cv. Yunnan</strain>
    </source>
</reference>
<keyword evidence="2" id="KW-1185">Reference proteome</keyword>
<accession>A0ACB9B6G0</accession>
<evidence type="ECO:0000313" key="2">
    <source>
        <dbReference type="Proteomes" id="UP001056120"/>
    </source>
</evidence>